<dbReference type="OrthoDB" id="6844944at2"/>
<dbReference type="SUPFAM" id="SSF58100">
    <property type="entry name" value="Bacterial hemolysins"/>
    <property type="match status" value="1"/>
</dbReference>
<dbReference type="EMBL" id="SMRP01000012">
    <property type="protein sequence ID" value="TDG21120.1"/>
    <property type="molecule type" value="Genomic_DNA"/>
</dbReference>
<dbReference type="Gene3D" id="1.20.1170.10">
    <property type="match status" value="1"/>
</dbReference>
<name>A0A4R5M6Q7_9BURK</name>
<evidence type="ECO:0000256" key="1">
    <source>
        <dbReference type="SAM" id="Coils"/>
    </source>
</evidence>
<organism evidence="3 4">
    <name type="scientific">Paraburkholderia silviterrae</name>
    <dbReference type="NCBI Taxonomy" id="2528715"/>
    <lineage>
        <taxon>Bacteria</taxon>
        <taxon>Pseudomonadati</taxon>
        <taxon>Pseudomonadota</taxon>
        <taxon>Betaproteobacteria</taxon>
        <taxon>Burkholderiales</taxon>
        <taxon>Burkholderiaceae</taxon>
        <taxon>Paraburkholderia</taxon>
    </lineage>
</organism>
<keyword evidence="2" id="KW-0472">Membrane</keyword>
<proteinExistence type="predicted"/>
<reference evidence="3 4" key="1">
    <citation type="submission" date="2019-03" db="EMBL/GenBank/DDBJ databases">
        <title>Paraburkholderia sp. 4M-K11, isolated from subtropical forest soil.</title>
        <authorList>
            <person name="Gao Z.-H."/>
            <person name="Qiu L.-H."/>
        </authorList>
    </citation>
    <scope>NUCLEOTIDE SEQUENCE [LARGE SCALE GENOMIC DNA]</scope>
    <source>
        <strain evidence="3 4">4M-K11</strain>
    </source>
</reference>
<keyword evidence="2" id="KW-0812">Transmembrane</keyword>
<dbReference type="NCBIfam" id="NF033928">
    <property type="entry name" value="alph_xenorhab_A"/>
    <property type="match status" value="1"/>
</dbReference>
<evidence type="ECO:0000313" key="3">
    <source>
        <dbReference type="EMBL" id="TDG21120.1"/>
    </source>
</evidence>
<evidence type="ECO:0000313" key="4">
    <source>
        <dbReference type="Proteomes" id="UP000295722"/>
    </source>
</evidence>
<keyword evidence="1" id="KW-0175">Coiled coil</keyword>
<dbReference type="RefSeq" id="WP_133197030.1">
    <property type="nucleotide sequence ID" value="NZ_JBHUCW010000022.1"/>
</dbReference>
<accession>A0A4R5M6Q7</accession>
<dbReference type="AlphaFoldDB" id="A0A4R5M6Q7"/>
<keyword evidence="2" id="KW-1133">Transmembrane helix</keyword>
<dbReference type="CDD" id="cd22657">
    <property type="entry name" value="ClyA_XaxA-like"/>
    <property type="match status" value="1"/>
</dbReference>
<feature type="coiled-coil region" evidence="1">
    <location>
        <begin position="232"/>
        <end position="302"/>
    </location>
</feature>
<protein>
    <submittedName>
        <fullName evidence="3">XaxA</fullName>
    </submittedName>
</protein>
<feature type="transmembrane region" description="Helical" evidence="2">
    <location>
        <begin position="256"/>
        <end position="280"/>
    </location>
</feature>
<gene>
    <name evidence="3" type="ORF">EYW47_22360</name>
</gene>
<evidence type="ECO:0000256" key="2">
    <source>
        <dbReference type="SAM" id="Phobius"/>
    </source>
</evidence>
<comment type="caution">
    <text evidence="3">The sequence shown here is derived from an EMBL/GenBank/DDBJ whole genome shotgun (WGS) entry which is preliminary data.</text>
</comment>
<dbReference type="Proteomes" id="UP000295722">
    <property type="component" value="Unassembled WGS sequence"/>
</dbReference>
<keyword evidence="4" id="KW-1185">Reference proteome</keyword>
<sequence>MSQPMTNQEKTIKPQDVATTALKLLTGKEQGVARSGGIFTKEDLLNIWLYARNGRSLPLTQNEVDEYVGYKSSGIAGLEPSDIRDLFQQISRHCYDWEPVQKAVVNQGIELKGFSGKFVTTGEGLIGFIKEMPVLERVKGTLRGASGLKPEDITYEAEDKEIAQSLGEILEKMRVDTDAQQKKTLAVKTAVSDYRLVLVGGKLSTGTDMPGLEPQVARKRKAMVENKLAETIAADEKTLKEYDDRIEQLKKDYDKYVGLAFTGAAGGIIGLAITGGIFGAKAEAARKEKNELIEKARVLRDKVSSSKKLQKAMDTLALDFSEIGTRMLDAETAMGHLEYMWASMLSLIEASQEEWKNIDNGMKLTTFISSFRNVIDPWKEVGDLSGTLMDVIDEARAEYGKRYGT</sequence>